<name>A0A803LIG4_CHEQI</name>
<dbReference type="InterPro" id="IPR011990">
    <property type="entry name" value="TPR-like_helical_dom_sf"/>
</dbReference>
<evidence type="ECO:0000313" key="14">
    <source>
        <dbReference type="Proteomes" id="UP000596660"/>
    </source>
</evidence>
<dbReference type="GO" id="GO:0016757">
    <property type="term" value="F:glycosyltransferase activity"/>
    <property type="evidence" value="ECO:0007669"/>
    <property type="project" value="UniProtKB-KW"/>
</dbReference>
<evidence type="ECO:0000313" key="13">
    <source>
        <dbReference type="EnsemblPlants" id="AUR62013761-RA:cds"/>
    </source>
</evidence>
<proteinExistence type="inferred from homology"/>
<dbReference type="Gramene" id="AUR62013761-RA">
    <property type="protein sequence ID" value="AUR62013761-RA:cds"/>
    <property type="gene ID" value="AUR62013761"/>
</dbReference>
<reference evidence="13" key="1">
    <citation type="journal article" date="2017" name="Nature">
        <title>The genome of Chenopodium quinoa.</title>
        <authorList>
            <person name="Jarvis D.E."/>
            <person name="Ho Y.S."/>
            <person name="Lightfoot D.J."/>
            <person name="Schmoeckel S.M."/>
            <person name="Li B."/>
            <person name="Borm T.J.A."/>
            <person name="Ohyanagi H."/>
            <person name="Mineta K."/>
            <person name="Michell C.T."/>
            <person name="Saber N."/>
            <person name="Kharbatia N.M."/>
            <person name="Rupper R.R."/>
            <person name="Sharp A.R."/>
            <person name="Dally N."/>
            <person name="Boughton B.A."/>
            <person name="Woo Y.H."/>
            <person name="Gao G."/>
            <person name="Schijlen E.G.W.M."/>
            <person name="Guo X."/>
            <person name="Momin A.A."/>
            <person name="Negrao S."/>
            <person name="Al-Babili S."/>
            <person name="Gehring C."/>
            <person name="Roessner U."/>
            <person name="Jung C."/>
            <person name="Murphy K."/>
            <person name="Arold S.T."/>
            <person name="Gojobori T."/>
            <person name="van der Linden C.G."/>
            <person name="van Loo E.N."/>
            <person name="Jellen E.N."/>
            <person name="Maughan P.J."/>
            <person name="Tester M."/>
        </authorList>
    </citation>
    <scope>NUCLEOTIDE SEQUENCE [LARGE SCALE GENOMIC DNA]</scope>
    <source>
        <strain evidence="13">cv. PI 614886</strain>
    </source>
</reference>
<evidence type="ECO:0000256" key="7">
    <source>
        <dbReference type="ARBA" id="ARBA00022824"/>
    </source>
</evidence>
<feature type="repeat" description="TPR" evidence="10">
    <location>
        <begin position="897"/>
        <end position="930"/>
    </location>
</feature>
<dbReference type="NCBIfam" id="TIGR00756">
    <property type="entry name" value="PPR"/>
    <property type="match status" value="1"/>
</dbReference>
<dbReference type="EnsemblPlants" id="AUR62013761-RA">
    <property type="protein sequence ID" value="AUR62013761-RA:cds"/>
    <property type="gene ID" value="AUR62013761"/>
</dbReference>
<keyword evidence="7" id="KW-0256">Endoplasmic reticulum</keyword>
<dbReference type="GO" id="GO:0003729">
    <property type="term" value="F:mRNA binding"/>
    <property type="evidence" value="ECO:0007669"/>
    <property type="project" value="UniProtKB-ARBA"/>
</dbReference>
<reference evidence="13" key="2">
    <citation type="submission" date="2021-03" db="UniProtKB">
        <authorList>
            <consortium name="EnsemblPlants"/>
        </authorList>
    </citation>
    <scope>IDENTIFICATION</scope>
</reference>
<protein>
    <recommendedName>
        <fullName evidence="15">Mannosyltransferase</fullName>
    </recommendedName>
</protein>
<feature type="transmembrane region" description="Helical" evidence="12">
    <location>
        <begin position="290"/>
        <end position="307"/>
    </location>
</feature>
<evidence type="ECO:0008006" key="15">
    <source>
        <dbReference type="Google" id="ProtNLM"/>
    </source>
</evidence>
<evidence type="ECO:0000256" key="11">
    <source>
        <dbReference type="PROSITE-ProRule" id="PRU00708"/>
    </source>
</evidence>
<keyword evidence="6" id="KW-0677">Repeat</keyword>
<feature type="transmembrane region" description="Helical" evidence="12">
    <location>
        <begin position="70"/>
        <end position="91"/>
    </location>
</feature>
<feature type="transmembrane region" description="Helical" evidence="12">
    <location>
        <begin position="313"/>
        <end position="334"/>
    </location>
</feature>
<evidence type="ECO:0000256" key="9">
    <source>
        <dbReference type="ARBA" id="ARBA00023136"/>
    </source>
</evidence>
<evidence type="ECO:0000256" key="4">
    <source>
        <dbReference type="ARBA" id="ARBA00022679"/>
    </source>
</evidence>
<feature type="transmembrane region" description="Helical" evidence="12">
    <location>
        <begin position="12"/>
        <end position="31"/>
    </location>
</feature>
<evidence type="ECO:0000256" key="12">
    <source>
        <dbReference type="SAM" id="Phobius"/>
    </source>
</evidence>
<evidence type="ECO:0000256" key="10">
    <source>
        <dbReference type="PROSITE-ProRule" id="PRU00339"/>
    </source>
</evidence>
<comment type="similarity">
    <text evidence="2">Belongs to the PPR family. P subfamily.</text>
</comment>
<dbReference type="OMA" id="MKINEYD"/>
<evidence type="ECO:0000256" key="8">
    <source>
        <dbReference type="ARBA" id="ARBA00022989"/>
    </source>
</evidence>
<keyword evidence="14" id="KW-1185">Reference proteome</keyword>
<evidence type="ECO:0000256" key="5">
    <source>
        <dbReference type="ARBA" id="ARBA00022692"/>
    </source>
</evidence>
<dbReference type="GO" id="GO:0005789">
    <property type="term" value="C:endoplasmic reticulum membrane"/>
    <property type="evidence" value="ECO:0007669"/>
    <property type="project" value="UniProtKB-SubCell"/>
</dbReference>
<dbReference type="PROSITE" id="PS51375">
    <property type="entry name" value="PPR"/>
    <property type="match status" value="1"/>
</dbReference>
<dbReference type="FunFam" id="1.25.40.10:FF:000516">
    <property type="entry name" value="Pentatricopeptide repeat-containing protein"/>
    <property type="match status" value="1"/>
</dbReference>
<feature type="transmembrane region" description="Helical" evidence="12">
    <location>
        <begin position="123"/>
        <end position="142"/>
    </location>
</feature>
<dbReference type="PANTHER" id="PTHR45717:SF3">
    <property type="entry name" value="OS04G0544400 PROTEIN"/>
    <property type="match status" value="1"/>
</dbReference>
<evidence type="ECO:0000256" key="2">
    <source>
        <dbReference type="ARBA" id="ARBA00007626"/>
    </source>
</evidence>
<sequence>MARKSAKFLHNYGYDLILGAVAAFYVFAIPYTKVEESFNMQAMHDILYNRQHLAEYDHLEFPGVVPRTFIGAWVVSILASPFVSVINFLYLPKIYNLFVVRLVLGCIILSTLRFFRLQIRSKFGLQVEGFFVLLTALQFHLLFYSTRPLPNILALGLVNMAYGYWLKGSCYTALQFLVIATLIFRCDVLLLACPIGLQLLLSKSVSLWKAIKCCSTAAILSIGLTILVDSIMWRRVVWPEFEVFWFNSVLNRSSEWGVSSIHWYFTSALPRSLLAAYPLVLLGLLLDRRILPYLLPVLSFVILYSKLPHKELRFVISSIPVFNMTAAISASRIYNNRKKSFWRLIYFGMLGLFLIRSHCLSSAVYSWRRKGECWLKKREMGVRVSLFLLVGRGCSVNNFALGESGQYLLCRILSCGHLNSTGEISVHIDTYSAMNGITRFCESGHPWRYSKEENLASQDYYHRNFTYLLNERSHIDGYQCLFAMDGFSKVNLRKSGPPVVLVKEPKVYAHGSMSNMEILGRNFPGFYSHGTLDYEKRPMPKWNNIYRKIALMDNPEFGVASVLNQFENEGGGAGNIRCGKAVFLTPESMQIHFLPSGLRYLYVYEWMSNRIERYKITSSDTAIQLDLIAKVRGVASAEEYFVRVPDTLKDNRIFGALLNAYAGAKVRNKAESLMGRMRDKGYLNHPLPFNVMMTFYMKINEYDQVEKLVSEMKQRSIPLDLYSYNIWLSARGSYGSAEGMEQVFEEMKLEPTIVPNWTTYSTVAAVYIKLEMLEKAGQCLKDLETRITGRDRMPYHYLISLYGSLGNNEEVYRVWNTYKSTFANVPNWGYHSVISSLARLADIEGAEKIYEEWLSVKASYDPKVANLLMGWYVREEPFEKVKSFFDHMVEDGGKPNSGSWEILGEGHIKEGRISEALSCFREAVLVDSPSNWRPKPPNVSAFIELCEQEADHTSKEDFIVLLKQLGCLQDESYRSLLVGLSDIDIGMDEGQFVFNKEAEEMESEEPEMLFSVAE</sequence>
<feature type="transmembrane region" description="Helical" evidence="12">
    <location>
        <begin position="172"/>
        <end position="201"/>
    </location>
</feature>
<keyword evidence="4" id="KW-0808">Transferase</keyword>
<dbReference type="InterPro" id="IPR005599">
    <property type="entry name" value="GPI_mannosylTrfase"/>
</dbReference>
<dbReference type="InterPro" id="IPR002885">
    <property type="entry name" value="PPR_rpt"/>
</dbReference>
<dbReference type="PANTHER" id="PTHR45717">
    <property type="entry name" value="OS12G0527900 PROTEIN"/>
    <property type="match status" value="1"/>
</dbReference>
<dbReference type="Pfam" id="PF13041">
    <property type="entry name" value="PPR_2"/>
    <property type="match status" value="1"/>
</dbReference>
<dbReference type="Gene3D" id="1.25.40.10">
    <property type="entry name" value="Tetratricopeptide repeat domain"/>
    <property type="match status" value="2"/>
</dbReference>
<keyword evidence="8 12" id="KW-1133">Transmembrane helix</keyword>
<dbReference type="Pfam" id="PF01535">
    <property type="entry name" value="PPR"/>
    <property type="match status" value="1"/>
</dbReference>
<dbReference type="PROSITE" id="PS50005">
    <property type="entry name" value="TPR"/>
    <property type="match status" value="1"/>
</dbReference>
<keyword evidence="9 12" id="KW-0472">Membrane</keyword>
<dbReference type="GO" id="GO:0005739">
    <property type="term" value="C:mitochondrion"/>
    <property type="evidence" value="ECO:0007669"/>
    <property type="project" value="TreeGrafter"/>
</dbReference>
<feature type="transmembrane region" description="Helical" evidence="12">
    <location>
        <begin position="261"/>
        <end position="283"/>
    </location>
</feature>
<keyword evidence="3" id="KW-0328">Glycosyltransferase</keyword>
<evidence type="ECO:0000256" key="3">
    <source>
        <dbReference type="ARBA" id="ARBA00022676"/>
    </source>
</evidence>
<dbReference type="Pfam" id="PF03901">
    <property type="entry name" value="Glyco_transf_22"/>
    <property type="match status" value="1"/>
</dbReference>
<keyword evidence="10" id="KW-0802">TPR repeat</keyword>
<evidence type="ECO:0000256" key="6">
    <source>
        <dbReference type="ARBA" id="ARBA00022737"/>
    </source>
</evidence>
<feature type="repeat" description="PPR" evidence="11">
    <location>
        <begin position="861"/>
        <end position="895"/>
    </location>
</feature>
<accession>A0A803LIG4</accession>
<feature type="transmembrane region" description="Helical" evidence="12">
    <location>
        <begin position="213"/>
        <end position="233"/>
    </location>
</feature>
<dbReference type="InterPro" id="IPR019734">
    <property type="entry name" value="TPR_rpt"/>
</dbReference>
<feature type="transmembrane region" description="Helical" evidence="12">
    <location>
        <begin position="149"/>
        <end position="166"/>
    </location>
</feature>
<dbReference type="SUPFAM" id="SSF48452">
    <property type="entry name" value="TPR-like"/>
    <property type="match status" value="1"/>
</dbReference>
<feature type="transmembrane region" description="Helical" evidence="12">
    <location>
        <begin position="98"/>
        <end position="117"/>
    </location>
</feature>
<organism evidence="13 14">
    <name type="scientific">Chenopodium quinoa</name>
    <name type="common">Quinoa</name>
    <dbReference type="NCBI Taxonomy" id="63459"/>
    <lineage>
        <taxon>Eukaryota</taxon>
        <taxon>Viridiplantae</taxon>
        <taxon>Streptophyta</taxon>
        <taxon>Embryophyta</taxon>
        <taxon>Tracheophyta</taxon>
        <taxon>Spermatophyta</taxon>
        <taxon>Magnoliopsida</taxon>
        <taxon>eudicotyledons</taxon>
        <taxon>Gunneridae</taxon>
        <taxon>Pentapetalae</taxon>
        <taxon>Caryophyllales</taxon>
        <taxon>Chenopodiaceae</taxon>
        <taxon>Chenopodioideae</taxon>
        <taxon>Atripliceae</taxon>
        <taxon>Chenopodium</taxon>
    </lineage>
</organism>
<comment type="subcellular location">
    <subcellularLocation>
        <location evidence="1">Endoplasmic reticulum membrane</location>
        <topology evidence="1">Multi-pass membrane protein</topology>
    </subcellularLocation>
</comment>
<dbReference type="Proteomes" id="UP000596660">
    <property type="component" value="Unplaced"/>
</dbReference>
<dbReference type="AlphaFoldDB" id="A0A803LIG4"/>
<evidence type="ECO:0000256" key="1">
    <source>
        <dbReference type="ARBA" id="ARBA00004477"/>
    </source>
</evidence>
<feature type="transmembrane region" description="Helical" evidence="12">
    <location>
        <begin position="346"/>
        <end position="367"/>
    </location>
</feature>
<keyword evidence="5 12" id="KW-0812">Transmembrane</keyword>